<accession>A0A813DLX8</accession>
<protein>
    <submittedName>
        <fullName evidence="2">Uncharacterized protein</fullName>
    </submittedName>
</protein>
<keyword evidence="4" id="KW-1185">Reference proteome</keyword>
<name>A0A813DLX8_POLGL</name>
<evidence type="ECO:0000313" key="3">
    <source>
        <dbReference type="EMBL" id="CAE8691623.1"/>
    </source>
</evidence>
<dbReference type="Pfam" id="PF05176">
    <property type="entry name" value="ATP-synt_10"/>
    <property type="match status" value="1"/>
</dbReference>
<sequence length="395" mass="42811">MQAAAAICRRGSLGVRAVRLKPCLQSAPPAATTLSSWPSYSAPFCTSATPSSSSSSSAVSPVSSLAPTSSTSPASASSTEVGGSGVGGALAHADPSCPPAVARAGDIIYGAPLETDFEGGGARHASAVGALWSNIPSHVRDSFRTPMNMDEAPRSTVPHVFDSVMTQAKQLVASTGLAPSHWASAADAAAPYYGGEIPLAPYKKGQTAAYHYPSVLVPRNLANRFPLDLYVDPVFATSDPAQRIRMKGFTLFPRLQGKTTLVLCFSGQPLSGLWTGLRHWLDSVGEDFTKLPNTQVFKLHAEEGWFNRRTHALTKFHLRRQVDESELWTTFVYRGKWKWEYVYNLHLYNKDLPVVLLLDPLGYVRWHAVGLPTHEATDLFRTLAARLAREKKNYA</sequence>
<dbReference type="EMBL" id="CAJNNW010027477">
    <property type="protein sequence ID" value="CAE8691623.1"/>
    <property type="molecule type" value="Genomic_DNA"/>
</dbReference>
<dbReference type="AlphaFoldDB" id="A0A813DLX8"/>
<evidence type="ECO:0000313" key="4">
    <source>
        <dbReference type="Proteomes" id="UP000654075"/>
    </source>
</evidence>
<reference evidence="2" key="1">
    <citation type="submission" date="2021-02" db="EMBL/GenBank/DDBJ databases">
        <authorList>
            <person name="Dougan E. K."/>
            <person name="Rhodes N."/>
            <person name="Thang M."/>
            <person name="Chan C."/>
        </authorList>
    </citation>
    <scope>NUCLEOTIDE SEQUENCE</scope>
</reference>
<evidence type="ECO:0000256" key="1">
    <source>
        <dbReference type="SAM" id="MobiDB-lite"/>
    </source>
</evidence>
<organism evidence="2 4">
    <name type="scientific">Polarella glacialis</name>
    <name type="common">Dinoflagellate</name>
    <dbReference type="NCBI Taxonomy" id="89957"/>
    <lineage>
        <taxon>Eukaryota</taxon>
        <taxon>Sar</taxon>
        <taxon>Alveolata</taxon>
        <taxon>Dinophyceae</taxon>
        <taxon>Suessiales</taxon>
        <taxon>Suessiaceae</taxon>
        <taxon>Polarella</taxon>
    </lineage>
</organism>
<feature type="compositionally biased region" description="Low complexity" evidence="1">
    <location>
        <begin position="51"/>
        <end position="81"/>
    </location>
</feature>
<evidence type="ECO:0000313" key="2">
    <source>
        <dbReference type="EMBL" id="CAE8587942.1"/>
    </source>
</evidence>
<dbReference type="InterPro" id="IPR007849">
    <property type="entry name" value="ATP10"/>
</dbReference>
<dbReference type="OrthoDB" id="1711136at2759"/>
<dbReference type="EMBL" id="CAJNNV010002836">
    <property type="protein sequence ID" value="CAE8587942.1"/>
    <property type="molecule type" value="Genomic_DNA"/>
</dbReference>
<gene>
    <name evidence="2" type="ORF">PGLA1383_LOCUS6762</name>
    <name evidence="3" type="ORF">PGLA2088_LOCUS27500</name>
</gene>
<proteinExistence type="predicted"/>
<comment type="caution">
    <text evidence="2">The sequence shown here is derived from an EMBL/GenBank/DDBJ whole genome shotgun (WGS) entry which is preliminary data.</text>
</comment>
<dbReference type="Proteomes" id="UP000626109">
    <property type="component" value="Unassembled WGS sequence"/>
</dbReference>
<feature type="region of interest" description="Disordered" evidence="1">
    <location>
        <begin position="51"/>
        <end position="87"/>
    </location>
</feature>
<dbReference type="Proteomes" id="UP000654075">
    <property type="component" value="Unassembled WGS sequence"/>
</dbReference>